<comment type="similarity">
    <text evidence="1">Belongs to the WD repeat L(2)GL family.</text>
</comment>
<dbReference type="PRINTS" id="PR00962">
    <property type="entry name" value="LETHAL2GIANT"/>
</dbReference>
<dbReference type="GO" id="GO:0030866">
    <property type="term" value="P:cortical actin cytoskeleton organization"/>
    <property type="evidence" value="ECO:0007669"/>
    <property type="project" value="TreeGrafter"/>
</dbReference>
<dbReference type="GO" id="GO:0051294">
    <property type="term" value="P:establishment of spindle orientation"/>
    <property type="evidence" value="ECO:0007669"/>
    <property type="project" value="TreeGrafter"/>
</dbReference>
<dbReference type="GO" id="GO:0008593">
    <property type="term" value="P:regulation of Notch signaling pathway"/>
    <property type="evidence" value="ECO:0007669"/>
    <property type="project" value="TreeGrafter"/>
</dbReference>
<feature type="domain" description="Lethal giant larvae homologue 2" evidence="5">
    <location>
        <begin position="286"/>
        <end position="389"/>
    </location>
</feature>
<dbReference type="WBParaSite" id="TCLT_0000225501-mRNA-1">
    <property type="protein sequence ID" value="TCLT_0000225501-mRNA-1"/>
    <property type="gene ID" value="TCLT_0000225501"/>
</dbReference>
<dbReference type="GO" id="GO:0032878">
    <property type="term" value="P:regulation of establishment or maintenance of cell polarity"/>
    <property type="evidence" value="ECO:0007669"/>
    <property type="project" value="TreeGrafter"/>
</dbReference>
<dbReference type="PANTHER" id="PTHR10241">
    <property type="entry name" value="LETHAL 2 GIANT LARVAE PROTEIN"/>
    <property type="match status" value="1"/>
</dbReference>
<dbReference type="OrthoDB" id="19944at2759"/>
<dbReference type="InterPro" id="IPR015943">
    <property type="entry name" value="WD40/YVTN_repeat-like_dom_sf"/>
</dbReference>
<sequence>MLRFIRNHLYPSGDFKTADIHDFFEYTPSLRHGFPQLVSSLAHDYILGLLALGTNDGQVRIFGAENVEWRSATPRNTPVSHMYFAAGLGTLIVLCSDQSFHKFQVKGDAVERTTVTTENRLKRITCCEMQNVHDPSNSCLLIGTITGNIFGLYAASLEFSEVILYEEAIMKSRCTTVVEILQFLKFRYYCIYYRAFSVNTSKDVGRSANQIMINPVDTKKLLIVFNTHLVVHYNLSNNEVLQHWIIEPIVTSVAWNIDGEQFMCSHNDGSLSMWKTEHLEPVDSTYIPFGPFPCTSINKVQLFYSSSHSLPVKLFTGGMPRASYGDRYTLTAMTEGKMVVFDFGSPVVDFVVVPALHNQKYADYKNCLALVVLCEQELVCIDLTDTSWPLLNLPYLQPIHSSQITSVIHCSNIEEHVWKALIKASEIQNKSSSKSKWPIHAGEEAQMPALCAATNAEKRQLLITGHEDGTVKFWSTGCVTLRYLLKIDTTKEFEGCFSSDIGNVKTEFESLDSCGGVLSDKSSDEDSNELTDWPPFRKVGTYDPFCDDSRLAIQKIYFDSASGQLVVGGRAGHVIVYDLDDESSAALTVTRTQYEVGNASALSTNSAQQALPPRRSSLTYPLGYQPLKISQNQSCLVQLQPSVAVTAVASLQSRNLLAVGCEYGFVVCDLKNQATLISSCLLNSNDMMDMSGDVSALARFKSMKKSIRQSFRRKKKSTQDGTYQTETICAGNNDDFDEFRPVERQVVSRTETQVNSTDPPLSCVRVLRFFNTNILSTASRTDSLWIGTNGGIIFAYAISDDALKPEDVCVLVKEVHLQHRAPVIDFTCATIDGSQLIKGLTGTERVIIYTEEQIKTFALPTMKPTRFRYKFTSLEGSRIRKAQLLTLRSITNRKLYEKFIVVITNQGELFLFSAHTIKHCLKMNFTKACDVEGIASAVLSGNGEIFFLRPGASEFQRASLAAMQHNNLVSPLKDSEFPRI</sequence>
<evidence type="ECO:0000313" key="6">
    <source>
        <dbReference type="EMBL" id="VDM98108.1"/>
    </source>
</evidence>
<dbReference type="AlphaFoldDB" id="A0A0N5CPV5"/>
<dbReference type="Pfam" id="PF08366">
    <property type="entry name" value="LLGL"/>
    <property type="match status" value="1"/>
</dbReference>
<dbReference type="GO" id="GO:0045159">
    <property type="term" value="F:myosin II binding"/>
    <property type="evidence" value="ECO:0007669"/>
    <property type="project" value="TreeGrafter"/>
</dbReference>
<keyword evidence="2" id="KW-0268">Exocytosis</keyword>
<evidence type="ECO:0000313" key="8">
    <source>
        <dbReference type="WBParaSite" id="TCLT_0000225501-mRNA-1"/>
    </source>
</evidence>
<dbReference type="OMA" id="TKNHSRP"/>
<dbReference type="InterPro" id="IPR036322">
    <property type="entry name" value="WD40_repeat_dom_sf"/>
</dbReference>
<gene>
    <name evidence="6" type="ORF">TCLT_LOCUS2256</name>
</gene>
<dbReference type="InterPro" id="IPR000664">
    <property type="entry name" value="Lethal2_giant"/>
</dbReference>
<evidence type="ECO:0000259" key="5">
    <source>
        <dbReference type="Pfam" id="PF08366"/>
    </source>
</evidence>
<dbReference type="GO" id="GO:0006887">
    <property type="term" value="P:exocytosis"/>
    <property type="evidence" value="ECO:0007669"/>
    <property type="project" value="UniProtKB-KW"/>
</dbReference>
<dbReference type="EMBL" id="UYYF01000422">
    <property type="protein sequence ID" value="VDM98108.1"/>
    <property type="molecule type" value="Genomic_DNA"/>
</dbReference>
<dbReference type="STRING" id="103827.A0A0N5CPV5"/>
<keyword evidence="7" id="KW-1185">Reference proteome</keyword>
<accession>A0A0N5CPV5</accession>
<name>A0A0N5CPV5_THECL</name>
<dbReference type="InterPro" id="IPR013577">
    <property type="entry name" value="LLGL2"/>
</dbReference>
<dbReference type="SMART" id="SM00320">
    <property type="entry name" value="WD40"/>
    <property type="match status" value="4"/>
</dbReference>
<reference evidence="8" key="1">
    <citation type="submission" date="2017-02" db="UniProtKB">
        <authorList>
            <consortium name="WormBaseParasite"/>
        </authorList>
    </citation>
    <scope>IDENTIFICATION</scope>
</reference>
<dbReference type="PANTHER" id="PTHR10241:SF29">
    <property type="entry name" value="LETHAL(2) GIANT LARVAE PROTEIN"/>
    <property type="match status" value="1"/>
</dbReference>
<evidence type="ECO:0000313" key="7">
    <source>
        <dbReference type="Proteomes" id="UP000276776"/>
    </source>
</evidence>
<dbReference type="GO" id="GO:0019905">
    <property type="term" value="F:syntaxin binding"/>
    <property type="evidence" value="ECO:0007669"/>
    <property type="project" value="TreeGrafter"/>
</dbReference>
<protein>
    <submittedName>
        <fullName evidence="8">LLGL domain-containing protein</fullName>
    </submittedName>
</protein>
<evidence type="ECO:0000256" key="2">
    <source>
        <dbReference type="ARBA" id="ARBA00022483"/>
    </source>
</evidence>
<reference evidence="6 7" key="2">
    <citation type="submission" date="2018-11" db="EMBL/GenBank/DDBJ databases">
        <authorList>
            <consortium name="Pathogen Informatics"/>
        </authorList>
    </citation>
    <scope>NUCLEOTIDE SEQUENCE [LARGE SCALE GENOMIC DNA]</scope>
</reference>
<dbReference type="Proteomes" id="UP000276776">
    <property type="component" value="Unassembled WGS sequence"/>
</dbReference>
<evidence type="ECO:0000256" key="4">
    <source>
        <dbReference type="ARBA" id="ARBA00022737"/>
    </source>
</evidence>
<evidence type="ECO:0000256" key="1">
    <source>
        <dbReference type="ARBA" id="ARBA00008070"/>
    </source>
</evidence>
<keyword evidence="3" id="KW-0853">WD repeat</keyword>
<dbReference type="SUPFAM" id="SSF50978">
    <property type="entry name" value="WD40 repeat-like"/>
    <property type="match status" value="1"/>
</dbReference>
<dbReference type="GO" id="GO:0005096">
    <property type="term" value="F:GTPase activator activity"/>
    <property type="evidence" value="ECO:0007669"/>
    <property type="project" value="TreeGrafter"/>
</dbReference>
<evidence type="ECO:0000256" key="3">
    <source>
        <dbReference type="ARBA" id="ARBA00022574"/>
    </source>
</evidence>
<proteinExistence type="inferred from homology"/>
<dbReference type="Gene3D" id="2.130.10.10">
    <property type="entry name" value="YVTN repeat-like/Quinoprotein amine dehydrogenase"/>
    <property type="match status" value="2"/>
</dbReference>
<dbReference type="InterPro" id="IPR001680">
    <property type="entry name" value="WD40_rpt"/>
</dbReference>
<organism evidence="8">
    <name type="scientific">Thelazia callipaeda</name>
    <name type="common">Oriental eyeworm</name>
    <name type="synonym">Parasitic nematode</name>
    <dbReference type="NCBI Taxonomy" id="103827"/>
    <lineage>
        <taxon>Eukaryota</taxon>
        <taxon>Metazoa</taxon>
        <taxon>Ecdysozoa</taxon>
        <taxon>Nematoda</taxon>
        <taxon>Chromadorea</taxon>
        <taxon>Rhabditida</taxon>
        <taxon>Spirurina</taxon>
        <taxon>Spiruromorpha</taxon>
        <taxon>Thelazioidea</taxon>
        <taxon>Thelaziidae</taxon>
        <taxon>Thelazia</taxon>
    </lineage>
</organism>
<dbReference type="GO" id="GO:0030864">
    <property type="term" value="C:cortical actin cytoskeleton"/>
    <property type="evidence" value="ECO:0007669"/>
    <property type="project" value="TreeGrafter"/>
</dbReference>
<keyword evidence="4" id="KW-0677">Repeat</keyword>
<dbReference type="GO" id="GO:0006893">
    <property type="term" value="P:Golgi to plasma membrane transport"/>
    <property type="evidence" value="ECO:0007669"/>
    <property type="project" value="TreeGrafter"/>
</dbReference>
<dbReference type="Pfam" id="PF00400">
    <property type="entry name" value="WD40"/>
    <property type="match status" value="1"/>
</dbReference>
<dbReference type="GO" id="GO:0005886">
    <property type="term" value="C:plasma membrane"/>
    <property type="evidence" value="ECO:0007669"/>
    <property type="project" value="TreeGrafter"/>
</dbReference>